<keyword evidence="4" id="KW-0732">Signal</keyword>
<organism evidence="7 8">
    <name type="scientific">Methylobrevis albus</name>
    <dbReference type="NCBI Taxonomy" id="2793297"/>
    <lineage>
        <taxon>Bacteria</taxon>
        <taxon>Pseudomonadati</taxon>
        <taxon>Pseudomonadota</taxon>
        <taxon>Alphaproteobacteria</taxon>
        <taxon>Hyphomicrobiales</taxon>
        <taxon>Pleomorphomonadaceae</taxon>
        <taxon>Methylobrevis</taxon>
    </lineage>
</organism>
<evidence type="ECO:0000313" key="8">
    <source>
        <dbReference type="Proteomes" id="UP000631694"/>
    </source>
</evidence>
<feature type="signal peptide" evidence="4">
    <location>
        <begin position="1"/>
        <end position="22"/>
    </location>
</feature>
<dbReference type="GO" id="GO:0019867">
    <property type="term" value="C:outer membrane"/>
    <property type="evidence" value="ECO:0007669"/>
    <property type="project" value="InterPro"/>
</dbReference>
<proteinExistence type="predicted"/>
<accession>A0A931MZK2</accession>
<dbReference type="EMBL" id="JADZLT010000049">
    <property type="protein sequence ID" value="MBH0237836.1"/>
    <property type="molecule type" value="Genomic_DNA"/>
</dbReference>
<feature type="chain" id="PRO_5037917552" evidence="4">
    <location>
        <begin position="23"/>
        <end position="630"/>
    </location>
</feature>
<comment type="subcellular location">
    <subcellularLocation>
        <location evidence="1">Membrane</location>
    </subcellularLocation>
</comment>
<evidence type="ECO:0000313" key="7">
    <source>
        <dbReference type="EMBL" id="MBH0237836.1"/>
    </source>
</evidence>
<dbReference type="Proteomes" id="UP000631694">
    <property type="component" value="Unassembled WGS sequence"/>
</dbReference>
<dbReference type="Pfam" id="PF01103">
    <property type="entry name" value="Omp85"/>
    <property type="match status" value="1"/>
</dbReference>
<keyword evidence="8" id="KW-1185">Reference proteome</keyword>
<dbReference type="AlphaFoldDB" id="A0A931MZK2"/>
<dbReference type="InterPro" id="IPR000184">
    <property type="entry name" value="Bac_surfAg_D15"/>
</dbReference>
<dbReference type="Pfam" id="PF07244">
    <property type="entry name" value="POTRA"/>
    <property type="match status" value="1"/>
</dbReference>
<dbReference type="InterPro" id="IPR010827">
    <property type="entry name" value="BamA/TamA_POTRA"/>
</dbReference>
<evidence type="ECO:0000256" key="2">
    <source>
        <dbReference type="ARBA" id="ARBA00022452"/>
    </source>
</evidence>
<dbReference type="InterPro" id="IPR039910">
    <property type="entry name" value="D15-like"/>
</dbReference>
<dbReference type="RefSeq" id="WP_197310907.1">
    <property type="nucleotide sequence ID" value="NZ_JADZLT010000049.1"/>
</dbReference>
<dbReference type="PANTHER" id="PTHR12815">
    <property type="entry name" value="SORTING AND ASSEMBLY MACHINERY SAMM50 PROTEIN FAMILY MEMBER"/>
    <property type="match status" value="1"/>
</dbReference>
<keyword evidence="3" id="KW-0472">Membrane</keyword>
<feature type="domain" description="POTRA" evidence="6">
    <location>
        <begin position="234"/>
        <end position="306"/>
    </location>
</feature>
<keyword evidence="2" id="KW-1134">Transmembrane beta strand</keyword>
<comment type="caution">
    <text evidence="7">The sequence shown here is derived from an EMBL/GenBank/DDBJ whole genome shotgun (WGS) entry which is preliminary data.</text>
</comment>
<reference evidence="7" key="1">
    <citation type="submission" date="2020-12" db="EMBL/GenBank/DDBJ databases">
        <title>Methylobrevis albus sp. nov., isolated from fresh water lack sediment.</title>
        <authorList>
            <person name="Zou Q."/>
        </authorList>
    </citation>
    <scope>NUCLEOTIDE SEQUENCE</scope>
    <source>
        <strain evidence="7">L22</strain>
    </source>
</reference>
<dbReference type="Gene3D" id="3.10.20.310">
    <property type="entry name" value="membrane protein fhac"/>
    <property type="match status" value="1"/>
</dbReference>
<keyword evidence="2" id="KW-0812">Transmembrane</keyword>
<gene>
    <name evidence="7" type="ORF">I5731_08390</name>
</gene>
<evidence type="ECO:0000259" key="5">
    <source>
        <dbReference type="Pfam" id="PF01103"/>
    </source>
</evidence>
<dbReference type="Gene3D" id="2.40.160.50">
    <property type="entry name" value="membrane protein fhac: a member of the omp85/tpsb transporter family"/>
    <property type="match status" value="1"/>
</dbReference>
<evidence type="ECO:0000259" key="6">
    <source>
        <dbReference type="Pfam" id="PF07244"/>
    </source>
</evidence>
<feature type="domain" description="Bacterial surface antigen (D15)" evidence="5">
    <location>
        <begin position="333"/>
        <end position="630"/>
    </location>
</feature>
<evidence type="ECO:0000256" key="1">
    <source>
        <dbReference type="ARBA" id="ARBA00004370"/>
    </source>
</evidence>
<evidence type="ECO:0000256" key="3">
    <source>
        <dbReference type="ARBA" id="ARBA00023136"/>
    </source>
</evidence>
<dbReference type="PANTHER" id="PTHR12815:SF42">
    <property type="entry name" value="BACTERIAL SURFACE ANTIGEN (D15) DOMAIN-CONTAINING PROTEIN"/>
    <property type="match status" value="1"/>
</dbReference>
<evidence type="ECO:0000256" key="4">
    <source>
        <dbReference type="SAM" id="SignalP"/>
    </source>
</evidence>
<sequence>MRGAAVGAMVLAGVGAASPATAFEIFGWRPFGGEEPAEEVSPDAQPYAIAIDVRGVDDDLAGTIRGASLLWQEREQRPPPSTAALLSRVRAEYARVVAGLYAEGFYGGSVEITVDGRDPATILPDADLPSPVQVAMTIETGPRFAFGRVELSGRAPATGYPPDQVRPSPEGLGLVPGGTARSGIVLQSERVLIDEWREQGYPKAAIGQREAVAEHPSRTLDVAVAVDSGPAAVYGPIEVTGTEHMDPEFVAWQSGLQPGAQFDPDDLDRARRQLQRLQVFNATRIVEGDMVAPDGSLPMTLNVVERPRRVIGGGVSYSTIDGAGVEGYWEHRNLFGRAERLRLEARVAGIDGVDPEDFTYSAGATFTKPGVITPLTDLVAALEARREVLDSYTEDTITARVGLAHEFFEGLTGTAGVQFSYASTDDALGTRDLLMASLPLGLVYDGRDNELAPRSGWRGEVKLEPFHEIEFGNTGLIAEASAATYLALGDSLVIAGRVGAGSIVGAPADELPASRLFLLGGSTSIRGYGYRNVGPRDANGDVFGGLSYVQGTLEVRAKVTESISVVPFVDIGSAFDSSFPDFSEDMKIGAGIGVRYATGIGAIRADIAMPLDPGPDDPSFAIYIGLGETF</sequence>
<protein>
    <submittedName>
        <fullName evidence="7">Outer membrane protein assembly factor</fullName>
    </submittedName>
</protein>
<name>A0A931MZK2_9HYPH</name>